<dbReference type="EMBL" id="FOEC01000002">
    <property type="protein sequence ID" value="SEO54041.1"/>
    <property type="molecule type" value="Genomic_DNA"/>
</dbReference>
<reference evidence="2" key="1">
    <citation type="submission" date="2016-10" db="EMBL/GenBank/DDBJ databases">
        <authorList>
            <person name="Varghese N."/>
        </authorList>
    </citation>
    <scope>NUCLEOTIDE SEQUENCE [LARGE SCALE GENOMIC DNA]</scope>
    <source>
        <strain evidence="2">DSM 21843</strain>
    </source>
</reference>
<dbReference type="AlphaFoldDB" id="A0A172RZI1"/>
<proteinExistence type="predicted"/>
<evidence type="ECO:0000313" key="2">
    <source>
        <dbReference type="Proteomes" id="UP000182975"/>
    </source>
</evidence>
<name>A0A172RZI1_9ACTN</name>
<dbReference type="KEGG" id="ddt:AAY81_08425"/>
<gene>
    <name evidence="1" type="ORF">SAMN02910314_00501</name>
</gene>
<keyword evidence="2" id="KW-1185">Reference proteome</keyword>
<dbReference type="Proteomes" id="UP000182975">
    <property type="component" value="Unassembled WGS sequence"/>
</dbReference>
<organism evidence="1 2">
    <name type="scientific">Denitrobacterium detoxificans</name>
    <dbReference type="NCBI Taxonomy" id="79604"/>
    <lineage>
        <taxon>Bacteria</taxon>
        <taxon>Bacillati</taxon>
        <taxon>Actinomycetota</taxon>
        <taxon>Coriobacteriia</taxon>
        <taxon>Eggerthellales</taxon>
        <taxon>Eggerthellaceae</taxon>
        <taxon>Denitrobacterium</taxon>
    </lineage>
</organism>
<evidence type="ECO:0000313" key="1">
    <source>
        <dbReference type="EMBL" id="SEO54041.1"/>
    </source>
</evidence>
<dbReference type="RefSeq" id="WP_066663903.1">
    <property type="nucleotide sequence ID" value="NZ_CP011402.1"/>
</dbReference>
<sequence>MSEVKANPPFDSFTFTLVQVGRGRSLFRMRRTEENLYELQVEQGVGNPPAVRFTREMSQEAAQRFKDELDAAGVFGWEEEYADTAIDHGMKWNLSVVFKEGVFSMRSRGGSITPPHFDDLLEAMYKLDLPRPEAASQSTQQGMPDMSALFGGAGAPQGLDPEAIRQMQDMLSEAQANPQAFKEDMQREFRSLPADQQNQLLDMLGNFGMASRSWWENFLRGGM</sequence>
<dbReference type="OrthoDB" id="5245134at2"/>
<accession>A0A172RZI1</accession>
<dbReference type="STRING" id="79604.AAY81_08425"/>
<protein>
    <submittedName>
        <fullName evidence="1">Uncharacterized protein</fullName>
    </submittedName>
</protein>